<evidence type="ECO:0000313" key="3">
    <source>
        <dbReference type="Proteomes" id="UP000184536"/>
    </source>
</evidence>
<keyword evidence="1" id="KW-0812">Transmembrane</keyword>
<dbReference type="InterPro" id="IPR007462">
    <property type="entry name" value="COV1-like"/>
</dbReference>
<dbReference type="PANTHER" id="PTHR31876">
    <property type="entry name" value="COV-LIKE PROTEIN 1"/>
    <property type="match status" value="1"/>
</dbReference>
<dbReference type="EMBL" id="FQZV01000021">
    <property type="protein sequence ID" value="SHJ33078.1"/>
    <property type="molecule type" value="Genomic_DNA"/>
</dbReference>
<reference evidence="3" key="1">
    <citation type="submission" date="2016-11" db="EMBL/GenBank/DDBJ databases">
        <authorList>
            <person name="Varghese N."/>
            <person name="Submissions S."/>
        </authorList>
    </citation>
    <scope>NUCLEOTIDE SEQUENCE [LARGE SCALE GENOMIC DNA]</scope>
    <source>
        <strain evidence="3">DSM 17957</strain>
    </source>
</reference>
<gene>
    <name evidence="2" type="ORF">SAMN02745975_01825</name>
</gene>
<protein>
    <submittedName>
        <fullName evidence="2">Uncharacterized membrane protein</fullName>
    </submittedName>
</protein>
<dbReference type="AlphaFoldDB" id="A0A1M6IF69"/>
<accession>A0A1M6IF69</accession>
<keyword evidence="3" id="KW-1185">Reference proteome</keyword>
<dbReference type="Pfam" id="PF04367">
    <property type="entry name" value="DUF502"/>
    <property type="match status" value="1"/>
</dbReference>
<feature type="transmembrane region" description="Helical" evidence="1">
    <location>
        <begin position="43"/>
        <end position="67"/>
    </location>
</feature>
<organism evidence="2 3">
    <name type="scientific">Geosporobacter subterraneus DSM 17957</name>
    <dbReference type="NCBI Taxonomy" id="1121919"/>
    <lineage>
        <taxon>Bacteria</taxon>
        <taxon>Bacillati</taxon>
        <taxon>Bacillota</taxon>
        <taxon>Clostridia</taxon>
        <taxon>Peptostreptococcales</taxon>
        <taxon>Thermotaleaceae</taxon>
        <taxon>Geosporobacter</taxon>
    </lineage>
</organism>
<dbReference type="OrthoDB" id="9780267at2"/>
<dbReference type="Proteomes" id="UP000184536">
    <property type="component" value="Unassembled WGS sequence"/>
</dbReference>
<evidence type="ECO:0000313" key="2">
    <source>
        <dbReference type="EMBL" id="SHJ33078.1"/>
    </source>
</evidence>
<keyword evidence="1" id="KW-0472">Membrane</keyword>
<name>A0A1M6IF69_9FIRM</name>
<sequence length="201" mass="22473">MIKHLRNIFLTGLFVLVPIFVTLSIVIWLFNRIDAVFREPLEAFLGFPLVGIGVVLTVLIILATGFISTNFLGKKIIHFTEAVFKRIPLVNTVYLSMKQLTDTLFINQKNAFKSAVLVEYPSKGIYVIGFITADAPNEIHLKTQKEMKSVFIPTTPNPTSGMLVMIPVENIHFLDLSIEAAVKLIVSGGILLPEHHKKTEE</sequence>
<dbReference type="RefSeq" id="WP_110940977.1">
    <property type="nucleotide sequence ID" value="NZ_FQZV01000021.1"/>
</dbReference>
<dbReference type="PANTHER" id="PTHR31876:SF26">
    <property type="entry name" value="PROTEIN LIKE COV 2"/>
    <property type="match status" value="1"/>
</dbReference>
<keyword evidence="1" id="KW-1133">Transmembrane helix</keyword>
<feature type="transmembrane region" description="Helical" evidence="1">
    <location>
        <begin position="7"/>
        <end position="31"/>
    </location>
</feature>
<proteinExistence type="predicted"/>
<evidence type="ECO:0000256" key="1">
    <source>
        <dbReference type="SAM" id="Phobius"/>
    </source>
</evidence>